<name>V5GMV9_ANOGL</name>
<dbReference type="PANTHER" id="PTHR15904:SF17">
    <property type="entry name" value="RHO-GAP DOMAIN-CONTAINING PROTEIN"/>
    <property type="match status" value="1"/>
</dbReference>
<organism evidence="5">
    <name type="scientific">Anoplophora glabripennis</name>
    <name type="common">Asian longhorn beetle</name>
    <name type="synonym">Anoplophora nobilis</name>
    <dbReference type="NCBI Taxonomy" id="217634"/>
    <lineage>
        <taxon>Eukaryota</taxon>
        <taxon>Metazoa</taxon>
        <taxon>Ecdysozoa</taxon>
        <taxon>Arthropoda</taxon>
        <taxon>Hexapoda</taxon>
        <taxon>Insecta</taxon>
        <taxon>Pterygota</taxon>
        <taxon>Neoptera</taxon>
        <taxon>Endopterygota</taxon>
        <taxon>Coleoptera</taxon>
        <taxon>Polyphaga</taxon>
        <taxon>Cucujiformia</taxon>
        <taxon>Chrysomeloidea</taxon>
        <taxon>Cerambycidae</taxon>
        <taxon>Lamiinae</taxon>
        <taxon>Lamiini</taxon>
        <taxon>Anoplophora</taxon>
    </lineage>
</organism>
<dbReference type="InterPro" id="IPR039102">
    <property type="entry name" value="FAM13"/>
</dbReference>
<dbReference type="InterPro" id="IPR059029">
    <property type="entry name" value="FAM13A_dom"/>
</dbReference>
<feature type="coiled-coil region" evidence="2">
    <location>
        <begin position="532"/>
        <end position="559"/>
    </location>
</feature>
<gene>
    <name evidence="5" type="primary">FA13A</name>
</gene>
<dbReference type="PANTHER" id="PTHR15904">
    <property type="entry name" value="FAM13"/>
    <property type="match status" value="1"/>
</dbReference>
<evidence type="ECO:0000256" key="1">
    <source>
        <dbReference type="ARBA" id="ARBA00007549"/>
    </source>
</evidence>
<feature type="region of interest" description="Disordered" evidence="3">
    <location>
        <begin position="74"/>
        <end position="106"/>
    </location>
</feature>
<feature type="region of interest" description="Disordered" evidence="3">
    <location>
        <begin position="174"/>
        <end position="203"/>
    </location>
</feature>
<evidence type="ECO:0000313" key="5">
    <source>
        <dbReference type="EMBL" id="JAB65419.1"/>
    </source>
</evidence>
<feature type="compositionally biased region" description="Polar residues" evidence="3">
    <location>
        <begin position="183"/>
        <end position="194"/>
    </location>
</feature>
<dbReference type="Pfam" id="PF26116">
    <property type="entry name" value="FAM13A"/>
    <property type="match status" value="1"/>
</dbReference>
<feature type="compositionally biased region" description="Polar residues" evidence="3">
    <location>
        <begin position="491"/>
        <end position="510"/>
    </location>
</feature>
<feature type="compositionally biased region" description="Low complexity" evidence="3">
    <location>
        <begin position="511"/>
        <end position="522"/>
    </location>
</feature>
<evidence type="ECO:0000256" key="3">
    <source>
        <dbReference type="SAM" id="MobiDB-lite"/>
    </source>
</evidence>
<sequence length="601" mass="69339">MKGPTRKEENVSKLAPRIDYEMKIGKMKRIASASFTSKTQTIPTTYDEAKASCKARKRKERQESISSLCQDRKVIRSNSEERPAQKKHIENKNNIRRVSSSEDLQKSTSIEKINVSPKRSVPSEKILAYEDHEYERRRCHERFARPLMLKKKHPNKRLKIRCISRTKFKPELPNDNKEYKKISTPQGTYSSECETTNKEESSGVRFLQLHGEERERSPSPTTLVSPVLDLTTLHEQVDCSEPLLSHTTRQINENTETLPSISIASNRLLSSPRNSIIATHRIYLDPDVPQMTSSLDKTPQNPVDERLQRLTKQINSLKKKIKKYEIEFESNYGFKPSHVEKMNDKAMKKFYTDLGKLRKEQKQMNEVSKNCLLISGNETEPEKTDVINLKDTIHEIDKRLAMKRDSANRSYNIEEMTSEQLLEEKVAIQKALLYLESIHGRPNSKEDRDIVRPFYDRYRVLKRMVTKISMSSTSGNELATIHENEAMNFVTPTSSSQSNDTESEKTTVLPSISTDSSDTDTSIGENLHSLSRTELFQQLKTVTEEKKELRRKIKEFEMETQLKTGRMIQKEDKAPMDGVYAAYKKTKAKVRLLEALVGKQN</sequence>
<feature type="domain" description="FAM13A-like" evidence="4">
    <location>
        <begin position="531"/>
        <end position="600"/>
    </location>
</feature>
<evidence type="ECO:0000259" key="4">
    <source>
        <dbReference type="Pfam" id="PF26116"/>
    </source>
</evidence>
<keyword evidence="2" id="KW-0175">Coiled coil</keyword>
<dbReference type="EMBL" id="GALX01003047">
    <property type="protein sequence ID" value="JAB65419.1"/>
    <property type="molecule type" value="Transcribed_RNA"/>
</dbReference>
<proteinExistence type="inferred from homology"/>
<reference evidence="5" key="1">
    <citation type="submission" date="2013-07" db="EMBL/GenBank/DDBJ databases">
        <title>Midgut Transcriptome Profiling of Anoplphora glabripennis, a Lignocellulose Degrading, Wood-Boring Cerambycid.</title>
        <authorList>
            <person name="Scully E.D."/>
            <person name="Hoover K."/>
            <person name="Carlson J.E."/>
            <person name="Tien M."/>
            <person name="Geib S.M."/>
        </authorList>
    </citation>
    <scope>NUCLEOTIDE SEQUENCE</scope>
</reference>
<comment type="similarity">
    <text evidence="1">Belongs to the FAM13 family.</text>
</comment>
<dbReference type="AlphaFoldDB" id="V5GMV9"/>
<feature type="compositionally biased region" description="Basic and acidic residues" evidence="3">
    <location>
        <begin position="74"/>
        <end position="105"/>
    </location>
</feature>
<evidence type="ECO:0000256" key="2">
    <source>
        <dbReference type="SAM" id="Coils"/>
    </source>
</evidence>
<protein>
    <recommendedName>
        <fullName evidence="4">FAM13A-like domain-containing protein</fullName>
    </recommendedName>
</protein>
<feature type="region of interest" description="Disordered" evidence="3">
    <location>
        <begin position="491"/>
        <end position="522"/>
    </location>
</feature>
<accession>V5GMV9</accession>